<evidence type="ECO:0000313" key="3">
    <source>
        <dbReference type="Proteomes" id="UP001234581"/>
    </source>
</evidence>
<dbReference type="AlphaFoldDB" id="A0AAD7V5U0"/>
<keyword evidence="1" id="KW-1133">Transmembrane helix</keyword>
<evidence type="ECO:0000313" key="2">
    <source>
        <dbReference type="EMBL" id="KAJ8659562.1"/>
    </source>
</evidence>
<evidence type="ECO:0000256" key="1">
    <source>
        <dbReference type="SAM" id="Phobius"/>
    </source>
</evidence>
<organism evidence="2 3">
    <name type="scientific">Lichtheimia ornata</name>
    <dbReference type="NCBI Taxonomy" id="688661"/>
    <lineage>
        <taxon>Eukaryota</taxon>
        <taxon>Fungi</taxon>
        <taxon>Fungi incertae sedis</taxon>
        <taxon>Mucoromycota</taxon>
        <taxon>Mucoromycotina</taxon>
        <taxon>Mucoromycetes</taxon>
        <taxon>Mucorales</taxon>
        <taxon>Lichtheimiaceae</taxon>
        <taxon>Lichtheimia</taxon>
    </lineage>
</organism>
<keyword evidence="1" id="KW-0812">Transmembrane</keyword>
<keyword evidence="1" id="KW-0472">Membrane</keyword>
<dbReference type="GeneID" id="83211952"/>
<sequence length="432" mass="48876">MSSSLLLRLSVVVLVSMVLLVLFTCTITNRGLLPISIANPANEHHDLPWYKHAHRAMVSPLLSANATTSERQKLQEYWIDAARALADRTFGDRFKDKVPGTHVDVATLRATIDGWTRVAKKGEHDGGGGGRWIYNNSDNIATIRHIQDEYYSTCDHHFYATHSNSDIRDAVRYRWQPEQEHPLIAEDLDRDKWCELLDGRNIMVVGDLVQYQIHELLLDILRDGPSVCYGEMGCKPHTICQEPHPPATLRYYRNDILANNKEMVDSHDHGHPSASVVLAPFMHKFMLREYDVYILNAATVADDDDDSFMQQLVDTLATLREHKPNALVIYTSSYHGHPYCDDAIIPLDRPLTDIERRRLPYGWSEIARRNAIARVIIEAAGGLFVDLGAIMELRPDGHIGGQDCLRYCMPGPLDAWGTLLYNVMLATVSLVE</sequence>
<dbReference type="InterPro" id="IPR029962">
    <property type="entry name" value="TBL"/>
</dbReference>
<proteinExistence type="predicted"/>
<gene>
    <name evidence="2" type="ORF">O0I10_004539</name>
</gene>
<protein>
    <submittedName>
        <fullName evidence="2">Uncharacterized protein</fullName>
    </submittedName>
</protein>
<dbReference type="PANTHER" id="PTHR32285">
    <property type="entry name" value="PROTEIN TRICHOME BIREFRINGENCE-LIKE 9-RELATED"/>
    <property type="match status" value="1"/>
</dbReference>
<dbReference type="PANTHER" id="PTHR32285:SF48">
    <property type="entry name" value="PROTEIN TRICHOME BIREFRINGENCE-LIKE 19"/>
    <property type="match status" value="1"/>
</dbReference>
<comment type="caution">
    <text evidence="2">The sequence shown here is derived from an EMBL/GenBank/DDBJ whole genome shotgun (WGS) entry which is preliminary data.</text>
</comment>
<accession>A0AAD7V5U0</accession>
<keyword evidence="3" id="KW-1185">Reference proteome</keyword>
<reference evidence="2 3" key="1">
    <citation type="submission" date="2023-03" db="EMBL/GenBank/DDBJ databases">
        <title>Genome sequence of Lichtheimia ornata CBS 291.66.</title>
        <authorList>
            <person name="Mohabir J.T."/>
            <person name="Shea T.P."/>
            <person name="Kurbessoian T."/>
            <person name="Berby B."/>
            <person name="Fontaine J."/>
            <person name="Livny J."/>
            <person name="Gnirke A."/>
            <person name="Stajich J.E."/>
            <person name="Cuomo C.A."/>
        </authorList>
    </citation>
    <scope>NUCLEOTIDE SEQUENCE [LARGE SCALE GENOMIC DNA]</scope>
    <source>
        <strain evidence="2">CBS 291.66</strain>
    </source>
</reference>
<dbReference type="GO" id="GO:0016413">
    <property type="term" value="F:O-acetyltransferase activity"/>
    <property type="evidence" value="ECO:0007669"/>
    <property type="project" value="InterPro"/>
</dbReference>
<dbReference type="EMBL" id="JARTCD010000017">
    <property type="protein sequence ID" value="KAJ8659562.1"/>
    <property type="molecule type" value="Genomic_DNA"/>
</dbReference>
<name>A0AAD7V5U0_9FUNG</name>
<dbReference type="RefSeq" id="XP_058344475.1">
    <property type="nucleotide sequence ID" value="XM_058484598.1"/>
</dbReference>
<feature type="transmembrane region" description="Helical" evidence="1">
    <location>
        <begin position="6"/>
        <end position="27"/>
    </location>
</feature>
<dbReference type="Proteomes" id="UP001234581">
    <property type="component" value="Unassembled WGS sequence"/>
</dbReference>